<protein>
    <submittedName>
        <fullName evidence="2">Acetyltransferase (GNAT) domain-containing protein</fullName>
    </submittedName>
</protein>
<dbReference type="EMBL" id="FMYL01000009">
    <property type="protein sequence ID" value="SDC10900.1"/>
    <property type="molecule type" value="Genomic_DNA"/>
</dbReference>
<dbReference type="CDD" id="cd04301">
    <property type="entry name" value="NAT_SF"/>
    <property type="match status" value="1"/>
</dbReference>
<organism evidence="2 3">
    <name type="scientific">Acinetobacter boissieri</name>
    <dbReference type="NCBI Taxonomy" id="1219383"/>
    <lineage>
        <taxon>Bacteria</taxon>
        <taxon>Pseudomonadati</taxon>
        <taxon>Pseudomonadota</taxon>
        <taxon>Gammaproteobacteria</taxon>
        <taxon>Moraxellales</taxon>
        <taxon>Moraxellaceae</taxon>
        <taxon>Acinetobacter</taxon>
    </lineage>
</organism>
<dbReference type="InterPro" id="IPR000182">
    <property type="entry name" value="GNAT_dom"/>
</dbReference>
<proteinExistence type="predicted"/>
<evidence type="ECO:0000313" key="2">
    <source>
        <dbReference type="EMBL" id="SDC10900.1"/>
    </source>
</evidence>
<dbReference type="InterPro" id="IPR016181">
    <property type="entry name" value="Acyl_CoA_acyltransferase"/>
</dbReference>
<dbReference type="GO" id="GO:0016747">
    <property type="term" value="F:acyltransferase activity, transferring groups other than amino-acyl groups"/>
    <property type="evidence" value="ECO:0007669"/>
    <property type="project" value="InterPro"/>
</dbReference>
<name>A0A1G6IWU6_9GAMM</name>
<feature type="domain" description="N-acetyltransferase" evidence="1">
    <location>
        <begin position="53"/>
        <end position="129"/>
    </location>
</feature>
<accession>A0A1G6IWU6</accession>
<dbReference type="InterPro" id="IPR053144">
    <property type="entry name" value="Acetyltransferase_Butenolide"/>
</dbReference>
<dbReference type="Proteomes" id="UP000242501">
    <property type="component" value="Unassembled WGS sequence"/>
</dbReference>
<dbReference type="PANTHER" id="PTHR43233">
    <property type="entry name" value="FAMILY N-ACETYLTRANSFERASE, PUTATIVE (AFU_ORTHOLOGUE AFUA_6G03350)-RELATED"/>
    <property type="match status" value="1"/>
</dbReference>
<dbReference type="PANTHER" id="PTHR43233:SF1">
    <property type="entry name" value="FAMILY N-ACETYLTRANSFERASE, PUTATIVE (AFU_ORTHOLOGUE AFUA_6G03350)-RELATED"/>
    <property type="match status" value="1"/>
</dbReference>
<dbReference type="RefSeq" id="WP_092749239.1">
    <property type="nucleotide sequence ID" value="NZ_FMYL01000009.1"/>
</dbReference>
<gene>
    <name evidence="2" type="ORF">SAMN05421733_10973</name>
</gene>
<sequence length="156" mass="18305">MKQIYTWQSQQYTITTDEKLFDIIAIHSYLTHSPWAKGIGLNTVAESISNSLCFGLFCQQQQIGFARVITDGVTFGYLCDVYILNEWQQQKLGQWLMECCHNHPIMLRLRRIMLVTSTASGFYKKVDYHPIDQKNFVWQIFRPNIYQKTITQVLVD</sequence>
<dbReference type="Gene3D" id="3.40.630.30">
    <property type="match status" value="1"/>
</dbReference>
<reference evidence="3" key="1">
    <citation type="submission" date="2016-09" db="EMBL/GenBank/DDBJ databases">
        <authorList>
            <person name="Varghese N."/>
            <person name="Submissions S."/>
        </authorList>
    </citation>
    <scope>NUCLEOTIDE SEQUENCE [LARGE SCALE GENOMIC DNA]</scope>
    <source>
        <strain evidence="3">ANC 4422</strain>
    </source>
</reference>
<dbReference type="AlphaFoldDB" id="A0A1G6IWU6"/>
<dbReference type="STRING" id="1219383.SAMN05421733_10973"/>
<keyword evidence="2" id="KW-0808">Transferase</keyword>
<evidence type="ECO:0000259" key="1">
    <source>
        <dbReference type="Pfam" id="PF13508"/>
    </source>
</evidence>
<dbReference type="SUPFAM" id="SSF55729">
    <property type="entry name" value="Acyl-CoA N-acyltransferases (Nat)"/>
    <property type="match status" value="1"/>
</dbReference>
<dbReference type="Pfam" id="PF13508">
    <property type="entry name" value="Acetyltransf_7"/>
    <property type="match status" value="1"/>
</dbReference>
<evidence type="ECO:0000313" key="3">
    <source>
        <dbReference type="Proteomes" id="UP000242501"/>
    </source>
</evidence>
<dbReference type="OrthoDB" id="3216107at2"/>
<keyword evidence="3" id="KW-1185">Reference proteome</keyword>